<dbReference type="Proteomes" id="UP000076858">
    <property type="component" value="Unassembled WGS sequence"/>
</dbReference>
<dbReference type="EMBL" id="LRGB01018369">
    <property type="protein sequence ID" value="KZR98108.1"/>
    <property type="molecule type" value="Genomic_DNA"/>
</dbReference>
<gene>
    <name evidence="1" type="ORF">APZ42_006624</name>
</gene>
<evidence type="ECO:0000313" key="1">
    <source>
        <dbReference type="EMBL" id="KZR98108.1"/>
    </source>
</evidence>
<dbReference type="STRING" id="35525.A0A164FSL8"/>
<name>A0A164FSL8_9CRUS</name>
<reference evidence="1 2" key="1">
    <citation type="submission" date="2016-03" db="EMBL/GenBank/DDBJ databases">
        <title>EvidentialGene: Evidence-directed Construction of Genes on Genomes.</title>
        <authorList>
            <person name="Gilbert D.G."/>
            <person name="Choi J.-H."/>
            <person name="Mockaitis K."/>
            <person name="Colbourne J."/>
            <person name="Pfrender M."/>
        </authorList>
    </citation>
    <scope>NUCLEOTIDE SEQUENCE [LARGE SCALE GENOMIC DNA]</scope>
    <source>
        <strain evidence="1 2">Xinb3</strain>
        <tissue evidence="1">Complete organism</tissue>
    </source>
</reference>
<evidence type="ECO:0000313" key="2">
    <source>
        <dbReference type="Proteomes" id="UP000076858"/>
    </source>
</evidence>
<accession>A0A164FSL8</accession>
<dbReference type="Gene3D" id="3.40.50.620">
    <property type="entry name" value="HUPs"/>
    <property type="match status" value="1"/>
</dbReference>
<feature type="non-terminal residue" evidence="1">
    <location>
        <position position="1"/>
    </location>
</feature>
<sequence length="70" mass="8017">LTFYDAFANVHGRQTLSLCWTVNPEGKRQIICDTFVKVTDSATNDLNLNWENLRLGRGTWMPDSIGLFVR</sequence>
<dbReference type="AlphaFoldDB" id="A0A164FSL8"/>
<organism evidence="1 2">
    <name type="scientific">Daphnia magna</name>
    <dbReference type="NCBI Taxonomy" id="35525"/>
    <lineage>
        <taxon>Eukaryota</taxon>
        <taxon>Metazoa</taxon>
        <taxon>Ecdysozoa</taxon>
        <taxon>Arthropoda</taxon>
        <taxon>Crustacea</taxon>
        <taxon>Branchiopoda</taxon>
        <taxon>Diplostraca</taxon>
        <taxon>Cladocera</taxon>
        <taxon>Anomopoda</taxon>
        <taxon>Daphniidae</taxon>
        <taxon>Daphnia</taxon>
    </lineage>
</organism>
<keyword evidence="2" id="KW-1185">Reference proteome</keyword>
<proteinExistence type="predicted"/>
<protein>
    <submittedName>
        <fullName evidence="1">GMP synthase</fullName>
    </submittedName>
</protein>
<dbReference type="InterPro" id="IPR014729">
    <property type="entry name" value="Rossmann-like_a/b/a_fold"/>
</dbReference>
<comment type="caution">
    <text evidence="1">The sequence shown here is derived from an EMBL/GenBank/DDBJ whole genome shotgun (WGS) entry which is preliminary data.</text>
</comment>